<protein>
    <recommendedName>
        <fullName evidence="6">RING-type domain-containing protein</fullName>
    </recommendedName>
</protein>
<gene>
    <name evidence="7" type="ORF">AB1Y20_008020</name>
</gene>
<keyword evidence="8" id="KW-1185">Reference proteome</keyword>
<evidence type="ECO:0000256" key="1">
    <source>
        <dbReference type="ARBA" id="ARBA00022723"/>
    </source>
</evidence>
<feature type="domain" description="RING-type" evidence="6">
    <location>
        <begin position="88"/>
        <end position="136"/>
    </location>
</feature>
<dbReference type="PROSITE" id="PS00518">
    <property type="entry name" value="ZF_RING_1"/>
    <property type="match status" value="1"/>
</dbReference>
<accession>A0AB34IVP5</accession>
<dbReference type="SUPFAM" id="SSF57850">
    <property type="entry name" value="RING/U-box"/>
    <property type="match status" value="1"/>
</dbReference>
<feature type="compositionally biased region" description="Basic and acidic residues" evidence="5">
    <location>
        <begin position="38"/>
        <end position="50"/>
    </location>
</feature>
<dbReference type="InterPro" id="IPR018957">
    <property type="entry name" value="Znf_C3HC4_RING-type"/>
</dbReference>
<evidence type="ECO:0000256" key="4">
    <source>
        <dbReference type="PROSITE-ProRule" id="PRU00175"/>
    </source>
</evidence>
<comment type="caution">
    <text evidence="7">The sequence shown here is derived from an EMBL/GenBank/DDBJ whole genome shotgun (WGS) entry which is preliminary data.</text>
</comment>
<evidence type="ECO:0000256" key="3">
    <source>
        <dbReference type="ARBA" id="ARBA00022833"/>
    </source>
</evidence>
<dbReference type="InterPro" id="IPR001841">
    <property type="entry name" value="Znf_RING"/>
</dbReference>
<evidence type="ECO:0000256" key="2">
    <source>
        <dbReference type="ARBA" id="ARBA00022771"/>
    </source>
</evidence>
<keyword evidence="3" id="KW-0862">Zinc</keyword>
<evidence type="ECO:0000313" key="7">
    <source>
        <dbReference type="EMBL" id="KAL1507169.1"/>
    </source>
</evidence>
<proteinExistence type="predicted"/>
<dbReference type="SMART" id="SM00184">
    <property type="entry name" value="RING"/>
    <property type="match status" value="1"/>
</dbReference>
<evidence type="ECO:0000259" key="6">
    <source>
        <dbReference type="PROSITE" id="PS50089"/>
    </source>
</evidence>
<evidence type="ECO:0000313" key="8">
    <source>
        <dbReference type="Proteomes" id="UP001515480"/>
    </source>
</evidence>
<dbReference type="Gene3D" id="3.30.40.10">
    <property type="entry name" value="Zinc/RING finger domain, C3HC4 (zinc finger)"/>
    <property type="match status" value="1"/>
</dbReference>
<dbReference type="PROSITE" id="PS50089">
    <property type="entry name" value="ZF_RING_2"/>
    <property type="match status" value="1"/>
</dbReference>
<dbReference type="InterPro" id="IPR017907">
    <property type="entry name" value="Znf_RING_CS"/>
</dbReference>
<dbReference type="GO" id="GO:0008270">
    <property type="term" value="F:zinc ion binding"/>
    <property type="evidence" value="ECO:0007669"/>
    <property type="project" value="UniProtKB-KW"/>
</dbReference>
<dbReference type="AlphaFoldDB" id="A0AB34IVP5"/>
<dbReference type="Gene3D" id="3.10.110.10">
    <property type="entry name" value="Ubiquitin Conjugating Enzyme"/>
    <property type="match status" value="1"/>
</dbReference>
<dbReference type="Pfam" id="PF00097">
    <property type="entry name" value="zf-C3HC4"/>
    <property type="match status" value="1"/>
</dbReference>
<evidence type="ECO:0000256" key="5">
    <source>
        <dbReference type="SAM" id="MobiDB-lite"/>
    </source>
</evidence>
<dbReference type="Proteomes" id="UP001515480">
    <property type="component" value="Unassembled WGS sequence"/>
</dbReference>
<keyword evidence="1" id="KW-0479">Metal-binding</keyword>
<feature type="region of interest" description="Disordered" evidence="5">
    <location>
        <begin position="1"/>
        <end position="69"/>
    </location>
</feature>
<dbReference type="InterPro" id="IPR013083">
    <property type="entry name" value="Znf_RING/FYVE/PHD"/>
</dbReference>
<sequence>MEVVIELSSDDEQPARSRNTRKEQRAPPADGPQEVILDSDHEDCGGDIHGDGSSGSANDGRLGSTSQEKQSSIDVVDLYAASSSAVACGICAKEPPAFPFTLAVCRHRFCHECISRHVNGKLTEALGHEVGCPECSSQLTMNELHVLTNSASLGPDATRPSKKARGSAVGTLAATKRLMRELQAIERGDPNDRGFAVSLSDESDLYTWDIEFFNFEGGSPLAKDLSKVPGNKILLRAAFPRTAVNIASEFNFAFVSANKATHTRQALSTEAPF</sequence>
<dbReference type="InterPro" id="IPR016135">
    <property type="entry name" value="UBQ-conjugating_enzyme/RWD"/>
</dbReference>
<organism evidence="7 8">
    <name type="scientific">Prymnesium parvum</name>
    <name type="common">Toxic golden alga</name>
    <dbReference type="NCBI Taxonomy" id="97485"/>
    <lineage>
        <taxon>Eukaryota</taxon>
        <taxon>Haptista</taxon>
        <taxon>Haptophyta</taxon>
        <taxon>Prymnesiophyceae</taxon>
        <taxon>Prymnesiales</taxon>
        <taxon>Prymnesiaceae</taxon>
        <taxon>Prymnesium</taxon>
    </lineage>
</organism>
<dbReference type="EMBL" id="JBGBPQ010000018">
    <property type="protein sequence ID" value="KAL1507169.1"/>
    <property type="molecule type" value="Genomic_DNA"/>
</dbReference>
<keyword evidence="2 4" id="KW-0863">Zinc-finger</keyword>
<name>A0AB34IVP5_PRYPA</name>
<reference evidence="7 8" key="1">
    <citation type="journal article" date="2024" name="Science">
        <title>Giant polyketide synthase enzymes in the biosynthesis of giant marine polyether toxins.</title>
        <authorList>
            <person name="Fallon T.R."/>
            <person name="Shende V.V."/>
            <person name="Wierzbicki I.H."/>
            <person name="Pendleton A.L."/>
            <person name="Watervoot N.F."/>
            <person name="Auber R.P."/>
            <person name="Gonzalez D.J."/>
            <person name="Wisecaver J.H."/>
            <person name="Moore B.S."/>
        </authorList>
    </citation>
    <scope>NUCLEOTIDE SEQUENCE [LARGE SCALE GENOMIC DNA]</scope>
    <source>
        <strain evidence="7 8">12B1</strain>
    </source>
</reference>